<dbReference type="InterPro" id="IPR050643">
    <property type="entry name" value="Periplasmic_pilus_chap"/>
</dbReference>
<dbReference type="PRINTS" id="PR00969">
    <property type="entry name" value="CHAPERONPILI"/>
</dbReference>
<sequence>MAAAATVIFLSASAQLTHAAGMLPESTAVLIDEDNGEASMNLRNTDPVPALLYSTIQAVPEDKNPPLVLTPPVARVEPDKTQLVRFMLTNTEPLKVERYARVTFDGIPEKKDDGKAKVTLTVRQSLPIVIHPKSLAVDNEPWKRLKWYRDGDKLAVVNDSPYVVRMEQKLVLQPGNVSAGLAKTYLVPGERAQVELTKTDAKEAVSLDALKSAVITPFTAYGYAAESYTVSIGSEPQAASSEAAGK</sequence>
<evidence type="ECO:0000256" key="6">
    <source>
        <dbReference type="SAM" id="SignalP"/>
    </source>
</evidence>
<gene>
    <name evidence="8" type="ORF">FAZ69_05765</name>
</gene>
<dbReference type="PANTHER" id="PTHR30251">
    <property type="entry name" value="PILUS ASSEMBLY CHAPERONE"/>
    <property type="match status" value="1"/>
</dbReference>
<reference evidence="8 9" key="1">
    <citation type="submission" date="2019-04" db="EMBL/GenBank/DDBJ databases">
        <title>Trinickia sp. 7GSK02, isolated from subtropical forest soil.</title>
        <authorList>
            <person name="Gao Z.-H."/>
            <person name="Qiu L.-H."/>
        </authorList>
    </citation>
    <scope>NUCLEOTIDE SEQUENCE [LARGE SCALE GENOMIC DNA]</scope>
    <source>
        <strain evidence="8 9">7GSK02</strain>
    </source>
</reference>
<evidence type="ECO:0000259" key="7">
    <source>
        <dbReference type="Pfam" id="PF00345"/>
    </source>
</evidence>
<comment type="similarity">
    <text evidence="2">Belongs to the periplasmic pilus chaperone family.</text>
</comment>
<dbReference type="InterPro" id="IPR008962">
    <property type="entry name" value="PapD-like_sf"/>
</dbReference>
<feature type="chain" id="PRO_5020923801" evidence="6">
    <location>
        <begin position="20"/>
        <end position="246"/>
    </location>
</feature>
<dbReference type="PANTHER" id="PTHR30251:SF3">
    <property type="entry name" value="FIMBRIAL CHAPARONE PROTEIN"/>
    <property type="match status" value="1"/>
</dbReference>
<dbReference type="InterPro" id="IPR036316">
    <property type="entry name" value="Pili_assmbl_chap_C_dom_sf"/>
</dbReference>
<dbReference type="Proteomes" id="UP000305539">
    <property type="component" value="Unassembled WGS sequence"/>
</dbReference>
<comment type="caution">
    <text evidence="8">The sequence shown here is derived from an EMBL/GenBank/DDBJ whole genome shotgun (WGS) entry which is preliminary data.</text>
</comment>
<name>A0A4U1ICA6_9BURK</name>
<dbReference type="SUPFAM" id="SSF49584">
    <property type="entry name" value="Periplasmic chaperone C-domain"/>
    <property type="match status" value="1"/>
</dbReference>
<dbReference type="Gene3D" id="2.60.40.10">
    <property type="entry name" value="Immunoglobulins"/>
    <property type="match status" value="2"/>
</dbReference>
<dbReference type="InterPro" id="IPR016147">
    <property type="entry name" value="Pili_assmbl_chaperone_N"/>
</dbReference>
<evidence type="ECO:0000256" key="1">
    <source>
        <dbReference type="ARBA" id="ARBA00004418"/>
    </source>
</evidence>
<keyword evidence="3 6" id="KW-0732">Signal</keyword>
<dbReference type="OrthoDB" id="8585185at2"/>
<keyword evidence="9" id="KW-1185">Reference proteome</keyword>
<dbReference type="GO" id="GO:0071555">
    <property type="term" value="P:cell wall organization"/>
    <property type="evidence" value="ECO:0007669"/>
    <property type="project" value="InterPro"/>
</dbReference>
<dbReference type="GO" id="GO:0030288">
    <property type="term" value="C:outer membrane-bounded periplasmic space"/>
    <property type="evidence" value="ECO:0007669"/>
    <property type="project" value="InterPro"/>
</dbReference>
<evidence type="ECO:0000256" key="4">
    <source>
        <dbReference type="ARBA" id="ARBA00022764"/>
    </source>
</evidence>
<proteinExistence type="inferred from homology"/>
<dbReference type="InterPro" id="IPR001829">
    <property type="entry name" value="Pili_assmbl_chaperone_bac"/>
</dbReference>
<evidence type="ECO:0000313" key="9">
    <source>
        <dbReference type="Proteomes" id="UP000305539"/>
    </source>
</evidence>
<comment type="subcellular location">
    <subcellularLocation>
        <location evidence="1">Periplasm</location>
    </subcellularLocation>
</comment>
<evidence type="ECO:0000256" key="2">
    <source>
        <dbReference type="ARBA" id="ARBA00007399"/>
    </source>
</evidence>
<evidence type="ECO:0000256" key="5">
    <source>
        <dbReference type="ARBA" id="ARBA00023186"/>
    </source>
</evidence>
<keyword evidence="4" id="KW-0574">Periplasm</keyword>
<dbReference type="EMBL" id="SWJE01000003">
    <property type="protein sequence ID" value="TKC91234.1"/>
    <property type="molecule type" value="Genomic_DNA"/>
</dbReference>
<accession>A0A4U1ICA6</accession>
<feature type="domain" description="Pili assembly chaperone N-terminal" evidence="7">
    <location>
        <begin position="23"/>
        <end position="135"/>
    </location>
</feature>
<dbReference type="AlphaFoldDB" id="A0A4U1ICA6"/>
<evidence type="ECO:0000256" key="3">
    <source>
        <dbReference type="ARBA" id="ARBA00022729"/>
    </source>
</evidence>
<keyword evidence="5" id="KW-0143">Chaperone</keyword>
<protein>
    <submittedName>
        <fullName evidence="8">Fimbrial chaperone protein</fullName>
    </submittedName>
</protein>
<feature type="signal peptide" evidence="6">
    <location>
        <begin position="1"/>
        <end position="19"/>
    </location>
</feature>
<dbReference type="InterPro" id="IPR013783">
    <property type="entry name" value="Ig-like_fold"/>
</dbReference>
<organism evidence="8 9">
    <name type="scientific">Trinickia terrae</name>
    <dbReference type="NCBI Taxonomy" id="2571161"/>
    <lineage>
        <taxon>Bacteria</taxon>
        <taxon>Pseudomonadati</taxon>
        <taxon>Pseudomonadota</taxon>
        <taxon>Betaproteobacteria</taxon>
        <taxon>Burkholderiales</taxon>
        <taxon>Burkholderiaceae</taxon>
        <taxon>Trinickia</taxon>
    </lineage>
</organism>
<dbReference type="NCBIfam" id="NF007392">
    <property type="entry name" value="PRK09918.1"/>
    <property type="match status" value="1"/>
</dbReference>
<evidence type="ECO:0000313" key="8">
    <source>
        <dbReference type="EMBL" id="TKC91234.1"/>
    </source>
</evidence>
<dbReference type="Pfam" id="PF00345">
    <property type="entry name" value="PapD_N"/>
    <property type="match status" value="1"/>
</dbReference>
<dbReference type="SUPFAM" id="SSF49354">
    <property type="entry name" value="PapD-like"/>
    <property type="match status" value="1"/>
</dbReference>